<reference evidence="2" key="1">
    <citation type="submission" date="2020-03" db="EMBL/GenBank/DDBJ databases">
        <title>The deep terrestrial virosphere.</title>
        <authorList>
            <person name="Holmfeldt K."/>
            <person name="Nilsson E."/>
            <person name="Simone D."/>
            <person name="Lopez-Fernandez M."/>
            <person name="Wu X."/>
            <person name="de Brujin I."/>
            <person name="Lundin D."/>
            <person name="Andersson A."/>
            <person name="Bertilsson S."/>
            <person name="Dopson M."/>
        </authorList>
    </citation>
    <scope>NUCLEOTIDE SEQUENCE</scope>
    <source>
        <strain evidence="1">MM415A01563</strain>
        <strain evidence="2">MM415B02467</strain>
    </source>
</reference>
<evidence type="ECO:0000313" key="2">
    <source>
        <dbReference type="EMBL" id="QJA89940.1"/>
    </source>
</evidence>
<gene>
    <name evidence="1" type="ORF">MM415A01563_0003</name>
    <name evidence="2" type="ORF">MM415B02467_0002</name>
</gene>
<dbReference type="AlphaFoldDB" id="A0A6M3L5I1"/>
<proteinExistence type="predicted"/>
<protein>
    <submittedName>
        <fullName evidence="2">Uncharacterized protein</fullName>
    </submittedName>
</protein>
<organism evidence="2">
    <name type="scientific">viral metagenome</name>
    <dbReference type="NCBI Taxonomy" id="1070528"/>
    <lineage>
        <taxon>unclassified sequences</taxon>
        <taxon>metagenomes</taxon>
        <taxon>organismal metagenomes</taxon>
    </lineage>
</organism>
<dbReference type="EMBL" id="MT142880">
    <property type="protein sequence ID" value="QJA89940.1"/>
    <property type="molecule type" value="Genomic_DNA"/>
</dbReference>
<accession>A0A6M3L5I1</accession>
<evidence type="ECO:0000313" key="1">
    <source>
        <dbReference type="EMBL" id="QJA76185.1"/>
    </source>
</evidence>
<dbReference type="EMBL" id="MT142210">
    <property type="protein sequence ID" value="QJA76185.1"/>
    <property type="molecule type" value="Genomic_DNA"/>
</dbReference>
<name>A0A6M3L5I1_9ZZZZ</name>
<sequence>MRLGLGSPGKGGAIGQGLTSWGEAIKQRAAETTYRNLDMDIAQRMSEATGPDYVTNEMILEFKQKYPNASNEEIFKRAMQAAALRLKTRTNALFKSYIDFLTDPEEMPKGPQAFGPKDLARWAKKEGIGADELNAFAEAMQNADKLGAIPKMNAPDIFTLGPDQKAFAKQGGVVSEQPVAEGIVTPEKPSPYGPEAKAFEEHKAGVESDKTADIKNYERAVEQGYKGDFNTWLIDVKRAGATNIGIGYKMPADEVGKIGEFKAYIETMDKINGIVTGLESKGENVTGPIEGGFIGRVIDDWGLMPNKVRIELRTFVARLPGLMYAMRGKQLSDKELEVALEMMPKMAQSPVAFKIALKNFNDYMNLILQGKQKAFGGAGYDIGAFGGKPGGGKTLDEAADELIKKWENK</sequence>